<dbReference type="Pfam" id="PF12770">
    <property type="entry name" value="CHAT"/>
    <property type="match status" value="1"/>
</dbReference>
<sequence>MVGPSPGPTFDVSDRAPHRPTECSVQNIEPSVPSHVLAELPQPQDASAADAGKRLKISIVNGNLQFVQEALLLGHYRDASLTGVERVVDGLMGGALSTSIRLGRYPQHIGTQQVFVNAGFRSPHPFRLPRPAGLIVVGLGSEGQLRAADLVTTVRLGVIAWSQRLAENAPDRAAPFVLAATLTGSGGLGIAAGQAARLVAEGVRDANLRLRLTDWPCVGHLRLIELYMDRSTEAWRSLKLLEQASPDCYAIDDAVSDGTGGLKRPLDSSYRGADYDLISAITQNDASGETNIVYTLDTRRARTEVRATATQGRLLTQLVKAASNADNDDANLGLVLYQLLVPREMQPFLAGGSEMQIEVDSGTAGIPWEMLDSAANAPQRNANSPRPWAIRAKLLRKLRTGDFRHRVDDANREAQILVIGEPYVGDPRYPALPGARQEADAVAQMLGGRLGLASVTALVAHADGERGPDARRIVSTLLERDWRVLHISGHGEPPADEANPVGAGDDRLRGVVLSDGIFLGPREIGMLQRTPQLVFVNCCYLAARSGDQLLAAGTPAYDRPRYAANVAESLIRIGVKCVIAAGWAVDDEPAQKFATTFYERLLGGERFLDAVAAARDAAWLCGGNTWAAYQCYGDANWTLDVAESSVSVREPSHDERYAGIASAVSLVLALEELETGARFEAPGSTGRLQYLDTRFGKRWGSQGNVAEAFGRAWAAAKNDDQAVAWYAQAVSVGDGRATFNATDQLANLQCRLAWTALKAKAAQPGGASADDIGAARSRIGASLRLLESLLAVQRTVERVSICASAYKRIALTGRVAGDAAAESAAIGTMRDLYREAEQLGDARGDASTFYPLMNRLAAELMCGMGADGASGFDADSVGRLRRMLEQQAHDEPNFWNISAGTELRLYESLAAQRLDSDLAAIRADFADLHTRVPSPGYWSSVLDQCDFVLNRYVNQAAASDAEKAAAAQLLALLGKWVD</sequence>
<organism evidence="3 4">
    <name type="scientific">Paraburkholderia azotifigens</name>
    <dbReference type="NCBI Taxonomy" id="2057004"/>
    <lineage>
        <taxon>Bacteria</taxon>
        <taxon>Pseudomonadati</taxon>
        <taxon>Pseudomonadota</taxon>
        <taxon>Betaproteobacteria</taxon>
        <taxon>Burkholderiales</taxon>
        <taxon>Burkholderiaceae</taxon>
        <taxon>Paraburkholderia</taxon>
    </lineage>
</organism>
<gene>
    <name evidence="3" type="ORF">FRZ40_27115</name>
</gene>
<protein>
    <submittedName>
        <fullName evidence="3">CHAT domain-containing protein</fullName>
    </submittedName>
</protein>
<dbReference type="Pfam" id="PF20308">
    <property type="entry name" value="TPR-S"/>
    <property type="match status" value="1"/>
</dbReference>
<reference evidence="3 4" key="1">
    <citation type="journal article" date="2018" name="Int. J. Syst. Evol. Microbiol.">
        <title>Paraburkholderia azotifigens sp. nov., a nitrogen-fixing bacterium isolated from paddy soil.</title>
        <authorList>
            <person name="Choi G.M."/>
            <person name="Im W.T."/>
        </authorList>
    </citation>
    <scope>NUCLEOTIDE SEQUENCE [LARGE SCALE GENOMIC DNA]</scope>
    <source>
        <strain evidence="3 4">NF 2-5-3</strain>
    </source>
</reference>
<dbReference type="InterPro" id="IPR024983">
    <property type="entry name" value="CHAT_dom"/>
</dbReference>
<evidence type="ECO:0000313" key="3">
    <source>
        <dbReference type="EMBL" id="TXC84004.1"/>
    </source>
</evidence>
<dbReference type="AlphaFoldDB" id="A0A5C6VH17"/>
<dbReference type="InterPro" id="IPR046880">
    <property type="entry name" value="TPR-S"/>
</dbReference>
<accession>A0A5C6VH17</accession>
<dbReference type="Proteomes" id="UP000321776">
    <property type="component" value="Unassembled WGS sequence"/>
</dbReference>
<feature type="region of interest" description="Disordered" evidence="1">
    <location>
        <begin position="1"/>
        <end position="23"/>
    </location>
</feature>
<proteinExistence type="predicted"/>
<comment type="caution">
    <text evidence="3">The sequence shown here is derived from an EMBL/GenBank/DDBJ whole genome shotgun (WGS) entry which is preliminary data.</text>
</comment>
<dbReference type="EMBL" id="VOQS01000003">
    <property type="protein sequence ID" value="TXC84004.1"/>
    <property type="molecule type" value="Genomic_DNA"/>
</dbReference>
<name>A0A5C6VH17_9BURK</name>
<feature type="compositionally biased region" description="Basic and acidic residues" evidence="1">
    <location>
        <begin position="12"/>
        <end position="21"/>
    </location>
</feature>
<evidence type="ECO:0000256" key="1">
    <source>
        <dbReference type="SAM" id="MobiDB-lite"/>
    </source>
</evidence>
<evidence type="ECO:0000313" key="4">
    <source>
        <dbReference type="Proteomes" id="UP000321776"/>
    </source>
</evidence>
<feature type="domain" description="CHAT" evidence="2">
    <location>
        <begin position="335"/>
        <end position="634"/>
    </location>
</feature>
<evidence type="ECO:0000259" key="2">
    <source>
        <dbReference type="Pfam" id="PF12770"/>
    </source>
</evidence>